<gene>
    <name evidence="3" type="ORF">PMAA_042520</name>
</gene>
<dbReference type="InterPro" id="IPR052061">
    <property type="entry name" value="PTE-AB_protein"/>
</dbReference>
<feature type="domain" description="Thioesterase" evidence="2">
    <location>
        <begin position="194"/>
        <end position="264"/>
    </location>
</feature>
<dbReference type="VEuPathDB" id="FungiDB:PMAA_042520"/>
<protein>
    <submittedName>
        <fullName evidence="3">Thioesterase family protein</fullName>
    </submittedName>
</protein>
<dbReference type="HOGENOM" id="CLU_052827_0_1_1"/>
<proteinExistence type="predicted"/>
<keyword evidence="4" id="KW-1185">Reference proteome</keyword>
<dbReference type="EMBL" id="DS995904">
    <property type="protein sequence ID" value="EEA20406.1"/>
    <property type="molecule type" value="Genomic_DNA"/>
</dbReference>
<dbReference type="InterPro" id="IPR006683">
    <property type="entry name" value="Thioestr_dom"/>
</dbReference>
<evidence type="ECO:0000256" key="1">
    <source>
        <dbReference type="SAM" id="Phobius"/>
    </source>
</evidence>
<accession>B6QQM2</accession>
<dbReference type="AlphaFoldDB" id="B6QQM2"/>
<keyword evidence="1" id="KW-0812">Transmembrane</keyword>
<dbReference type="InterPro" id="IPR029069">
    <property type="entry name" value="HotDog_dom_sf"/>
</dbReference>
<feature type="transmembrane region" description="Helical" evidence="1">
    <location>
        <begin position="65"/>
        <end position="85"/>
    </location>
</feature>
<keyword evidence="1" id="KW-1133">Transmembrane helix</keyword>
<organism evidence="3 4">
    <name type="scientific">Talaromyces marneffei (strain ATCC 18224 / CBS 334.59 / QM 7333)</name>
    <name type="common">Penicillium marneffei</name>
    <dbReference type="NCBI Taxonomy" id="441960"/>
    <lineage>
        <taxon>Eukaryota</taxon>
        <taxon>Fungi</taxon>
        <taxon>Dikarya</taxon>
        <taxon>Ascomycota</taxon>
        <taxon>Pezizomycotina</taxon>
        <taxon>Eurotiomycetes</taxon>
        <taxon>Eurotiomycetidae</taxon>
        <taxon>Eurotiales</taxon>
        <taxon>Trichocomaceae</taxon>
        <taxon>Talaromyces</taxon>
        <taxon>Talaromyces sect. Talaromyces</taxon>
    </lineage>
</organism>
<dbReference type="Gene3D" id="3.10.129.10">
    <property type="entry name" value="Hotdog Thioesterase"/>
    <property type="match status" value="1"/>
</dbReference>
<evidence type="ECO:0000313" key="3">
    <source>
        <dbReference type="EMBL" id="EEA20406.1"/>
    </source>
</evidence>
<dbReference type="Pfam" id="PF03061">
    <property type="entry name" value="4HBT"/>
    <property type="match status" value="1"/>
</dbReference>
<dbReference type="PANTHER" id="PTHR47260:SF7">
    <property type="entry name" value="THIOESTERASE FAMILY PROTEIN (AFU_ORTHOLOGUE AFUA_1G10800)"/>
    <property type="match status" value="1"/>
</dbReference>
<dbReference type="Proteomes" id="UP000001294">
    <property type="component" value="Unassembled WGS sequence"/>
</dbReference>
<dbReference type="PhylomeDB" id="B6QQM2"/>
<evidence type="ECO:0000313" key="4">
    <source>
        <dbReference type="Proteomes" id="UP000001294"/>
    </source>
</evidence>
<dbReference type="CDD" id="cd03443">
    <property type="entry name" value="PaaI_thioesterase"/>
    <property type="match status" value="1"/>
</dbReference>
<dbReference type="OrthoDB" id="506431at2759"/>
<reference evidence="4" key="1">
    <citation type="journal article" date="2015" name="Genome Announc.">
        <title>Genome sequence of the AIDS-associated pathogen Penicillium marneffei (ATCC18224) and its near taxonomic relative Talaromyces stipitatus (ATCC10500).</title>
        <authorList>
            <person name="Nierman W.C."/>
            <person name="Fedorova-Abrams N.D."/>
            <person name="Andrianopoulos A."/>
        </authorList>
    </citation>
    <scope>NUCLEOTIDE SEQUENCE [LARGE SCALE GENOMIC DNA]</scope>
    <source>
        <strain evidence="4">ATCC 18224 / CBS 334.59 / QM 7333</strain>
    </source>
</reference>
<keyword evidence="1" id="KW-0472">Membrane</keyword>
<dbReference type="PANTHER" id="PTHR47260">
    <property type="entry name" value="UPF0644 PROTEIN PB2B4.06"/>
    <property type="match status" value="1"/>
</dbReference>
<dbReference type="SUPFAM" id="SSF54637">
    <property type="entry name" value="Thioesterase/thiol ester dehydrase-isomerase"/>
    <property type="match status" value="1"/>
</dbReference>
<evidence type="ECO:0000259" key="2">
    <source>
        <dbReference type="Pfam" id="PF03061"/>
    </source>
</evidence>
<sequence length="302" mass="33449">MLFARSAGRVVSDAVSAKVPLPSSSRNTLVRYKNRRLIFARYYNAGPTAFPRADIPKPRSRIRRAIGFTTLAILSFWAGTAVVPYQSAMKILTTGIHSDEESLTIFQPSDELSQTIETHIMTHPLTQKYRNNPDFTESRPHMKIPEELRGRHLMAGALLGPNRVAVPPLVFMEDSGKELVAITYLGQEVCGHPGIVHGGLLATMLDEGLARCCFPVLPNNIGVTANLSIDYRRPVIADNYIVLRATTVRHEGRKAWVEGRIETLTEGDEEPVVLVEAKGLFVEPKYAANLSNLYKAARKTVT</sequence>
<name>B6QQM2_TALMQ</name>